<keyword evidence="3" id="KW-0472">Membrane</keyword>
<sequence length="659" mass="70678">MIEKREKWARLRMRTVAAIFALVFVVTAGRAFYLQVLQKERLVKLAEKQHQRVVALTPGRGAIFDQHNAPLAVSIEMDSCYAEVKHLENVPEAAGKLAPLLGYSAAELEAKLKGSRNFVWLGRRLAPEVAQKIRDLDLEGIGFVKETKRFYPNSEVAAHVIGFTGTDPGGLEGVEKKYDSTILGNTGFLVTQRDALGRDIDLQQAGEGKSGTKGNNVVLTLDKNVQYIAEKELAQAVVKNGAKGGIAVVMEPETGRVLAMANYPTFNPNSPFKYGPTTLRNHAISDSFEPGSTFKIFLVAAALENHAIRPNDSFNCENGVYNFAGRTIHDTHKYASLTVPQILKYSSNIGAAKIGSRLGAERLYAALTGFGFGEKSEIDLPGETGGLLRKQSKWYGIDLATISFGQGVTASALQIATAVSAVANGGNLMKPYLVDHIADDSGNVIKQFAPQVKRRVISPDTARKVAHMLEGVVNEGGTGTGAAVDGYRVAGKTGTAQKADGRSYSAKKRTASFVGFVPLENPKLTILVVVDEPTTSPYGGVVAAPAFSAIAQQALCYLKVPLDRSVKKKAEPVEEKKELQPAPEAAEGGTVEGSVAAGGEAGSMPNFRGMSMRQVLRIMEKRGLNVKLQGSGRAVEQSPPPGSRITTQDPVWVRFVPSA</sequence>
<dbReference type="SUPFAM" id="SSF54184">
    <property type="entry name" value="Penicillin-binding protein 2x (pbp-2x), c-terminal domain"/>
    <property type="match status" value="1"/>
</dbReference>
<proteinExistence type="predicted"/>
<dbReference type="InterPro" id="IPR050515">
    <property type="entry name" value="Beta-lactam/transpept"/>
</dbReference>
<dbReference type="InterPro" id="IPR005311">
    <property type="entry name" value="PBP_dimer"/>
</dbReference>
<dbReference type="Pfam" id="PF00905">
    <property type="entry name" value="Transpeptidase"/>
    <property type="match status" value="1"/>
</dbReference>
<dbReference type="GO" id="GO:0071555">
    <property type="term" value="P:cell wall organization"/>
    <property type="evidence" value="ECO:0007669"/>
    <property type="project" value="TreeGrafter"/>
</dbReference>
<dbReference type="InterPro" id="IPR001460">
    <property type="entry name" value="PCN-bd_Tpept"/>
</dbReference>
<keyword evidence="2" id="KW-0645">Protease</keyword>
<accession>A0A6V8MIE3</accession>
<dbReference type="Pfam" id="PF03717">
    <property type="entry name" value="PBP_dimer"/>
    <property type="match status" value="1"/>
</dbReference>
<reference evidence="7" key="1">
    <citation type="submission" date="2020-06" db="EMBL/GenBank/DDBJ databases">
        <title>Draft genomic sequence of Geomonas sp. Red330.</title>
        <authorList>
            <person name="Itoh H."/>
            <person name="Zhenxing X."/>
            <person name="Ushijima N."/>
            <person name="Masuda Y."/>
            <person name="Shiratori Y."/>
            <person name="Senoo K."/>
        </authorList>
    </citation>
    <scope>NUCLEOTIDE SEQUENCE [LARGE SCALE GENOMIC DNA]</scope>
    <source>
        <strain evidence="7">Red330</strain>
    </source>
</reference>
<dbReference type="SUPFAM" id="SSF56519">
    <property type="entry name" value="Penicillin binding protein dimerisation domain"/>
    <property type="match status" value="1"/>
</dbReference>
<keyword evidence="7" id="KW-1185">Reference proteome</keyword>
<dbReference type="GO" id="GO:0005886">
    <property type="term" value="C:plasma membrane"/>
    <property type="evidence" value="ECO:0007669"/>
    <property type="project" value="TreeGrafter"/>
</dbReference>
<evidence type="ECO:0000313" key="6">
    <source>
        <dbReference type="EMBL" id="GFO59742.1"/>
    </source>
</evidence>
<keyword evidence="2" id="KW-0378">Hydrolase</keyword>
<protein>
    <submittedName>
        <fullName evidence="6">Penicillin-binding protein</fullName>
    </submittedName>
</protein>
<dbReference type="Pfam" id="PF03793">
    <property type="entry name" value="PASTA"/>
    <property type="match status" value="1"/>
</dbReference>
<evidence type="ECO:0000313" key="7">
    <source>
        <dbReference type="Proteomes" id="UP000556026"/>
    </source>
</evidence>
<feature type="region of interest" description="Disordered" evidence="4">
    <location>
        <begin position="629"/>
        <end position="650"/>
    </location>
</feature>
<dbReference type="Gene3D" id="3.40.710.10">
    <property type="entry name" value="DD-peptidase/beta-lactamase superfamily"/>
    <property type="match status" value="1"/>
</dbReference>
<evidence type="ECO:0000259" key="5">
    <source>
        <dbReference type="PROSITE" id="PS51178"/>
    </source>
</evidence>
<feature type="compositionally biased region" description="Low complexity" evidence="4">
    <location>
        <begin position="584"/>
        <end position="598"/>
    </location>
</feature>
<comment type="subcellular location">
    <subcellularLocation>
        <location evidence="1">Membrane</location>
    </subcellularLocation>
</comment>
<dbReference type="GO" id="GO:0008658">
    <property type="term" value="F:penicillin binding"/>
    <property type="evidence" value="ECO:0007669"/>
    <property type="project" value="InterPro"/>
</dbReference>
<name>A0A6V8MIE3_9BACT</name>
<dbReference type="SUPFAM" id="SSF56601">
    <property type="entry name" value="beta-lactamase/transpeptidase-like"/>
    <property type="match status" value="1"/>
</dbReference>
<feature type="domain" description="PASTA" evidence="5">
    <location>
        <begin position="598"/>
        <end position="657"/>
    </location>
</feature>
<dbReference type="InterPro" id="IPR036138">
    <property type="entry name" value="PBP_dimer_sf"/>
</dbReference>
<evidence type="ECO:0000256" key="4">
    <source>
        <dbReference type="SAM" id="MobiDB-lite"/>
    </source>
</evidence>
<dbReference type="InterPro" id="IPR005543">
    <property type="entry name" value="PASTA_dom"/>
</dbReference>
<dbReference type="PANTHER" id="PTHR30627">
    <property type="entry name" value="PEPTIDOGLYCAN D,D-TRANSPEPTIDASE"/>
    <property type="match status" value="1"/>
</dbReference>
<gene>
    <name evidence="6" type="primary">ftsI</name>
    <name evidence="6" type="ORF">GMST_20670</name>
</gene>
<dbReference type="PROSITE" id="PS51178">
    <property type="entry name" value="PASTA"/>
    <property type="match status" value="1"/>
</dbReference>
<evidence type="ECO:0000256" key="1">
    <source>
        <dbReference type="ARBA" id="ARBA00004370"/>
    </source>
</evidence>
<dbReference type="Gene3D" id="3.90.1310.10">
    <property type="entry name" value="Penicillin-binding protein 2a (Domain 2)"/>
    <property type="match status" value="1"/>
</dbReference>
<dbReference type="GO" id="GO:0004180">
    <property type="term" value="F:carboxypeptidase activity"/>
    <property type="evidence" value="ECO:0007669"/>
    <property type="project" value="UniProtKB-KW"/>
</dbReference>
<evidence type="ECO:0000256" key="3">
    <source>
        <dbReference type="ARBA" id="ARBA00023136"/>
    </source>
</evidence>
<feature type="compositionally biased region" description="Basic and acidic residues" evidence="4">
    <location>
        <begin position="569"/>
        <end position="579"/>
    </location>
</feature>
<dbReference type="AlphaFoldDB" id="A0A6V8MIE3"/>
<organism evidence="6 7">
    <name type="scientific">Geomonas silvestris</name>
    <dbReference type="NCBI Taxonomy" id="2740184"/>
    <lineage>
        <taxon>Bacteria</taxon>
        <taxon>Pseudomonadati</taxon>
        <taxon>Thermodesulfobacteriota</taxon>
        <taxon>Desulfuromonadia</taxon>
        <taxon>Geobacterales</taxon>
        <taxon>Geobacteraceae</taxon>
        <taxon>Geomonas</taxon>
    </lineage>
</organism>
<dbReference type="Gene3D" id="1.10.150.770">
    <property type="match status" value="1"/>
</dbReference>
<dbReference type="Proteomes" id="UP000556026">
    <property type="component" value="Unassembled WGS sequence"/>
</dbReference>
<evidence type="ECO:0000256" key="2">
    <source>
        <dbReference type="ARBA" id="ARBA00022645"/>
    </source>
</evidence>
<dbReference type="Gene3D" id="3.30.450.330">
    <property type="match status" value="1"/>
</dbReference>
<dbReference type="EMBL" id="BLXX01000005">
    <property type="protein sequence ID" value="GFO59742.1"/>
    <property type="molecule type" value="Genomic_DNA"/>
</dbReference>
<dbReference type="CDD" id="cd06575">
    <property type="entry name" value="PASTA_Pbp2x-like_2"/>
    <property type="match status" value="1"/>
</dbReference>
<dbReference type="PANTHER" id="PTHR30627:SF1">
    <property type="entry name" value="PEPTIDOGLYCAN D,D-TRANSPEPTIDASE FTSI"/>
    <property type="match status" value="1"/>
</dbReference>
<dbReference type="InterPro" id="IPR012338">
    <property type="entry name" value="Beta-lactam/transpept-like"/>
</dbReference>
<dbReference type="SMART" id="SM00740">
    <property type="entry name" value="PASTA"/>
    <property type="match status" value="1"/>
</dbReference>
<keyword evidence="2" id="KW-0121">Carboxypeptidase</keyword>
<feature type="region of interest" description="Disordered" evidence="4">
    <location>
        <begin position="569"/>
        <end position="606"/>
    </location>
</feature>
<comment type="caution">
    <text evidence="6">The sequence shown here is derived from an EMBL/GenBank/DDBJ whole genome shotgun (WGS) entry which is preliminary data.</text>
</comment>